<organism evidence="3 4">
    <name type="scientific">Nannocystis bainbridge</name>
    <dbReference type="NCBI Taxonomy" id="2995303"/>
    <lineage>
        <taxon>Bacteria</taxon>
        <taxon>Pseudomonadati</taxon>
        <taxon>Myxococcota</taxon>
        <taxon>Polyangia</taxon>
        <taxon>Nannocystales</taxon>
        <taxon>Nannocystaceae</taxon>
        <taxon>Nannocystis</taxon>
    </lineage>
</organism>
<dbReference type="EMBL" id="JAQNDL010000001">
    <property type="protein sequence ID" value="MDC0715759.1"/>
    <property type="molecule type" value="Genomic_DNA"/>
</dbReference>
<evidence type="ECO:0000313" key="3">
    <source>
        <dbReference type="EMBL" id="MDC0715759.1"/>
    </source>
</evidence>
<feature type="chain" id="PRO_5047060324" evidence="2">
    <location>
        <begin position="18"/>
        <end position="152"/>
    </location>
</feature>
<feature type="compositionally biased region" description="Low complexity" evidence="1">
    <location>
        <begin position="21"/>
        <end position="76"/>
    </location>
</feature>
<name>A0ABT5DQ91_9BACT</name>
<feature type="signal peptide" evidence="2">
    <location>
        <begin position="1"/>
        <end position="17"/>
    </location>
</feature>
<sequence length="152" mass="14701">MSVSTHPIIGLAFALTAACGPQSDTTSASTSDTSTTAAGTTTTGSSTTSSSTADAPTTSTSTSTTGAPSTTGQATTEDANPCGCADDEVCVQSFDGQCGVALPACLPNPDGCVPGYPCAAACQPFCGGDHVDACNNSDCPGEIEGAVHCFGS</sequence>
<proteinExistence type="predicted"/>
<reference evidence="3 4" key="1">
    <citation type="submission" date="2022-11" db="EMBL/GenBank/DDBJ databases">
        <title>Minimal conservation of predation-associated metabolite biosynthetic gene clusters underscores biosynthetic potential of Myxococcota including descriptions for ten novel species: Archangium lansinium sp. nov., Myxococcus landrumus sp. nov., Nannocystis bai.</title>
        <authorList>
            <person name="Ahearne A."/>
            <person name="Stevens C."/>
            <person name="Dowd S."/>
        </authorList>
    </citation>
    <scope>NUCLEOTIDE SEQUENCE [LARGE SCALE GENOMIC DNA]</scope>
    <source>
        <strain evidence="3 4">BB15-2</strain>
    </source>
</reference>
<evidence type="ECO:0000313" key="4">
    <source>
        <dbReference type="Proteomes" id="UP001221686"/>
    </source>
</evidence>
<dbReference type="Proteomes" id="UP001221686">
    <property type="component" value="Unassembled WGS sequence"/>
</dbReference>
<comment type="caution">
    <text evidence="3">The sequence shown here is derived from an EMBL/GenBank/DDBJ whole genome shotgun (WGS) entry which is preliminary data.</text>
</comment>
<evidence type="ECO:0000256" key="2">
    <source>
        <dbReference type="SAM" id="SignalP"/>
    </source>
</evidence>
<dbReference type="RefSeq" id="WP_272084184.1">
    <property type="nucleotide sequence ID" value="NZ_JAQNDL010000001.1"/>
</dbReference>
<keyword evidence="2" id="KW-0732">Signal</keyword>
<evidence type="ECO:0000256" key="1">
    <source>
        <dbReference type="SAM" id="MobiDB-lite"/>
    </source>
</evidence>
<gene>
    <name evidence="3" type="ORF">POL25_02575</name>
</gene>
<protein>
    <submittedName>
        <fullName evidence="3">Uncharacterized protein</fullName>
    </submittedName>
</protein>
<feature type="region of interest" description="Disordered" evidence="1">
    <location>
        <begin position="21"/>
        <end position="79"/>
    </location>
</feature>
<keyword evidence="4" id="KW-1185">Reference proteome</keyword>
<accession>A0ABT5DQ91</accession>